<dbReference type="AlphaFoldDB" id="V4MMU1"/>
<dbReference type="PROSITE" id="PS00086">
    <property type="entry name" value="CYTOCHROME_P450"/>
    <property type="match status" value="2"/>
</dbReference>
<feature type="transmembrane region" description="Helical" evidence="8">
    <location>
        <begin position="341"/>
        <end position="359"/>
    </location>
</feature>
<evidence type="ECO:0000256" key="8">
    <source>
        <dbReference type="SAM" id="Phobius"/>
    </source>
</evidence>
<evidence type="ECO:0000256" key="3">
    <source>
        <dbReference type="ARBA" id="ARBA00022692"/>
    </source>
</evidence>
<dbReference type="KEGG" id="eus:EUTSA_v10003650mg"/>
<dbReference type="CDD" id="cd11072">
    <property type="entry name" value="CYP71-like"/>
    <property type="match status" value="2"/>
</dbReference>
<comment type="subcellular location">
    <subcellularLocation>
        <location evidence="1">Membrane</location>
        <topology evidence="1">Single-pass membrane protein</topology>
    </subcellularLocation>
</comment>
<dbReference type="PRINTS" id="PR00385">
    <property type="entry name" value="P450"/>
</dbReference>
<keyword evidence="5" id="KW-0560">Oxidoreductase</keyword>
<dbReference type="OMA" id="IPCDEPH"/>
<keyword evidence="7" id="KW-0408">Iron</keyword>
<dbReference type="Proteomes" id="UP000030689">
    <property type="component" value="Unassembled WGS sequence"/>
</dbReference>
<dbReference type="GO" id="GO:0004497">
    <property type="term" value="F:monooxygenase activity"/>
    <property type="evidence" value="ECO:0007669"/>
    <property type="project" value="InterPro"/>
</dbReference>
<keyword evidence="4 8" id="KW-1133">Transmembrane helix</keyword>
<feature type="binding site" description="axial binding residue" evidence="7">
    <location>
        <position position="781"/>
    </location>
    <ligand>
        <name>heme</name>
        <dbReference type="ChEBI" id="CHEBI:30413"/>
    </ligand>
    <ligandPart>
        <name>Fe</name>
        <dbReference type="ChEBI" id="CHEBI:18248"/>
    </ligandPart>
</feature>
<dbReference type="InterPro" id="IPR002401">
    <property type="entry name" value="Cyt_P450_E_grp-I"/>
</dbReference>
<accession>V4MMU1</accession>
<dbReference type="InterPro" id="IPR017972">
    <property type="entry name" value="Cyt_P450_CS"/>
</dbReference>
<comment type="similarity">
    <text evidence="2">Belongs to the cytochrome P450 family.</text>
</comment>
<dbReference type="PRINTS" id="PR00463">
    <property type="entry name" value="EP450I"/>
</dbReference>
<dbReference type="GO" id="GO:0016020">
    <property type="term" value="C:membrane"/>
    <property type="evidence" value="ECO:0007669"/>
    <property type="project" value="UniProtKB-SubCell"/>
</dbReference>
<proteinExistence type="inferred from homology"/>
<evidence type="ECO:0008006" key="11">
    <source>
        <dbReference type="Google" id="ProtNLM"/>
    </source>
</evidence>
<dbReference type="FunFam" id="1.10.630.10:FF:000011">
    <property type="entry name" value="Cytochrome P450 83B1"/>
    <property type="match status" value="2"/>
</dbReference>
<dbReference type="eggNOG" id="KOG0156">
    <property type="taxonomic scope" value="Eukaryota"/>
</dbReference>
<dbReference type="GO" id="GO:0020037">
    <property type="term" value="F:heme binding"/>
    <property type="evidence" value="ECO:0007669"/>
    <property type="project" value="InterPro"/>
</dbReference>
<name>V4MMU1_EUTSA</name>
<dbReference type="Pfam" id="PF00067">
    <property type="entry name" value="p450"/>
    <property type="match status" value="2"/>
</dbReference>
<dbReference type="EMBL" id="KI517748">
    <property type="protein sequence ID" value="ESQ32861.1"/>
    <property type="molecule type" value="Genomic_DNA"/>
</dbReference>
<sequence length="839" mass="96187">MVKQLKESALKQSPVDLSKTLFCLAASIVFRTAFSQSFFENKHINKEDIEELMFEVQKNMSFKFSELFPVAGLGWFMDFLSGQHKRLHNVFNEVDTFLNHIIDDHQSKNPNQDRPDIVDSLLHMLHTQEQDESFKLTIDHIKGISQDVYLAGVDTSAITMIWAMAELVRNPRVMKKVQEEIQTCIGIKQKERIVEEDLDKLQYLKLVVKETLRLHPAAPLLLPRETMSQIKIQGYDIPPKTLLVVNAWSIGRDPKHWENPEEFTPERFIDSPVDYKGNNFEYLPFGAGRRMCPGMASGIATIELGLLNLLYYFDWRLPEEKKDMDMEEAGKKQSKNTKMSIFLCFLWLLLLLLVTLVFTQKFQSSKLKLLPGPQKLPIIGNLHNLEGLLHKCLQKLSEIHGPVMKLHFGFVPMVIVSSNQAAEEVLKTHDLDCCSRPETIATKKLSYNFKDIGFAPYGEEWRALRKLAVIELFSLKKLNAFRYVREEENDLLVKKLSEASQKQSPVNLKKTLFTLTASIVCRLAFGQNLHESEFIDEDGMEELASRSEKLQGKFAFSNFFPGGWIFDRITGQSKSLEGLFSELDGFFNLVLDDHLKPGRKVLESPDVVDVMIDMMNKLGQDGSFKLTTDHIKGVISDIFLAGVNTSATTILWAMTELIRNPSVMKKVQDEVRTVLGEKREKITEQDLNQLNYFKLVIKETFRLHPTAPLLLPRETMSPIKIQGYDIPKKTQIMINVYAIARDPKLWEYPEEFKPERFVDSIVDYRGLNFELLPFGSGRRICPGMTMGIAMVELGLLNLLYFFDWVLPKGTTVKDIDMEEEGAIIIGKKVPLELVPIRRH</sequence>
<evidence type="ECO:0000256" key="1">
    <source>
        <dbReference type="ARBA" id="ARBA00004167"/>
    </source>
</evidence>
<reference evidence="9 10" key="1">
    <citation type="journal article" date="2013" name="Front. Plant Sci.">
        <title>The Reference Genome of the Halophytic Plant Eutrema salsugineum.</title>
        <authorList>
            <person name="Yang R."/>
            <person name="Jarvis D.E."/>
            <person name="Chen H."/>
            <person name="Beilstein M.A."/>
            <person name="Grimwood J."/>
            <person name="Jenkins J."/>
            <person name="Shu S."/>
            <person name="Prochnik S."/>
            <person name="Xin M."/>
            <person name="Ma C."/>
            <person name="Schmutz J."/>
            <person name="Wing R.A."/>
            <person name="Mitchell-Olds T."/>
            <person name="Schumaker K.S."/>
            <person name="Wang X."/>
        </authorList>
    </citation>
    <scope>NUCLEOTIDE SEQUENCE [LARGE SCALE GENOMIC DNA]</scope>
</reference>
<keyword evidence="6 8" id="KW-0472">Membrane</keyword>
<keyword evidence="3 8" id="KW-0812">Transmembrane</keyword>
<keyword evidence="7" id="KW-0349">Heme</keyword>
<dbReference type="SUPFAM" id="SSF48264">
    <property type="entry name" value="Cytochrome P450"/>
    <property type="match status" value="2"/>
</dbReference>
<dbReference type="InterPro" id="IPR036396">
    <property type="entry name" value="Cyt_P450_sf"/>
</dbReference>
<dbReference type="InterPro" id="IPR001128">
    <property type="entry name" value="Cyt_P450"/>
</dbReference>
<dbReference type="InterPro" id="IPR050193">
    <property type="entry name" value="Cytochrome_P450_71"/>
</dbReference>
<dbReference type="Gene3D" id="1.10.630.10">
    <property type="entry name" value="Cytochrome P450"/>
    <property type="match status" value="2"/>
</dbReference>
<feature type="transmembrane region" description="Helical" evidence="8">
    <location>
        <begin position="294"/>
        <end position="313"/>
    </location>
</feature>
<keyword evidence="7" id="KW-0479">Metal-binding</keyword>
<gene>
    <name evidence="9" type="ORF">EUTSA_v10003650mg</name>
</gene>
<evidence type="ECO:0000256" key="5">
    <source>
        <dbReference type="ARBA" id="ARBA00023002"/>
    </source>
</evidence>
<dbReference type="PANTHER" id="PTHR47956">
    <property type="entry name" value="CYTOCHROME P450 71B11-RELATED"/>
    <property type="match status" value="1"/>
</dbReference>
<dbReference type="Gramene" id="ESQ32861">
    <property type="protein sequence ID" value="ESQ32861"/>
    <property type="gene ID" value="EUTSA_v10003650mg"/>
</dbReference>
<keyword evidence="10" id="KW-1185">Reference proteome</keyword>
<evidence type="ECO:0000313" key="10">
    <source>
        <dbReference type="Proteomes" id="UP000030689"/>
    </source>
</evidence>
<evidence type="ECO:0000256" key="4">
    <source>
        <dbReference type="ARBA" id="ARBA00022989"/>
    </source>
</evidence>
<evidence type="ECO:0000313" key="9">
    <source>
        <dbReference type="EMBL" id="ESQ32861.1"/>
    </source>
</evidence>
<organism evidence="9 10">
    <name type="scientific">Eutrema salsugineum</name>
    <name type="common">Saltwater cress</name>
    <name type="synonym">Sisymbrium salsugineum</name>
    <dbReference type="NCBI Taxonomy" id="72664"/>
    <lineage>
        <taxon>Eukaryota</taxon>
        <taxon>Viridiplantae</taxon>
        <taxon>Streptophyta</taxon>
        <taxon>Embryophyta</taxon>
        <taxon>Tracheophyta</taxon>
        <taxon>Spermatophyta</taxon>
        <taxon>Magnoliopsida</taxon>
        <taxon>eudicotyledons</taxon>
        <taxon>Gunneridae</taxon>
        <taxon>Pentapetalae</taxon>
        <taxon>rosids</taxon>
        <taxon>malvids</taxon>
        <taxon>Brassicales</taxon>
        <taxon>Brassicaceae</taxon>
        <taxon>Eutremeae</taxon>
        <taxon>Eutrema</taxon>
    </lineage>
</organism>
<dbReference type="STRING" id="72664.V4MMU1"/>
<dbReference type="GO" id="GO:0016705">
    <property type="term" value="F:oxidoreductase activity, acting on paired donors, with incorporation or reduction of molecular oxygen"/>
    <property type="evidence" value="ECO:0007669"/>
    <property type="project" value="InterPro"/>
</dbReference>
<evidence type="ECO:0000256" key="2">
    <source>
        <dbReference type="ARBA" id="ARBA00010617"/>
    </source>
</evidence>
<evidence type="ECO:0000256" key="7">
    <source>
        <dbReference type="PIRSR" id="PIRSR602401-1"/>
    </source>
</evidence>
<dbReference type="GO" id="GO:0005506">
    <property type="term" value="F:iron ion binding"/>
    <property type="evidence" value="ECO:0007669"/>
    <property type="project" value="InterPro"/>
</dbReference>
<comment type="cofactor">
    <cofactor evidence="7">
        <name>heme</name>
        <dbReference type="ChEBI" id="CHEBI:30413"/>
    </cofactor>
</comment>
<protein>
    <recommendedName>
        <fullName evidence="11">Cytochrome P450</fullName>
    </recommendedName>
</protein>
<dbReference type="PANTHER" id="PTHR47956:SF130">
    <property type="entry name" value="CYTOCHROME P450 71B23"/>
    <property type="match status" value="1"/>
</dbReference>
<evidence type="ECO:0000256" key="6">
    <source>
        <dbReference type="ARBA" id="ARBA00023136"/>
    </source>
</evidence>